<evidence type="ECO:0000313" key="2">
    <source>
        <dbReference type="Proteomes" id="UP000198398"/>
    </source>
</evidence>
<organism evidence="1 2">
    <name type="scientific">Brachybacterium avium</name>
    <dbReference type="NCBI Taxonomy" id="2017485"/>
    <lineage>
        <taxon>Bacteria</taxon>
        <taxon>Bacillati</taxon>
        <taxon>Actinomycetota</taxon>
        <taxon>Actinomycetes</taxon>
        <taxon>Micrococcales</taxon>
        <taxon>Dermabacteraceae</taxon>
        <taxon>Brachybacterium</taxon>
    </lineage>
</organism>
<dbReference type="InterPro" id="IPR014719">
    <property type="entry name" value="Ribosomal_bL12_C/ClpS-like"/>
</dbReference>
<dbReference type="AlphaFoldDB" id="A0A220UC37"/>
<accession>A0A220UC37</accession>
<evidence type="ECO:0000313" key="1">
    <source>
        <dbReference type="EMBL" id="ASK65804.1"/>
    </source>
</evidence>
<sequence>MFGNSQLWTRIATLEERNRALESLVQELAHRSWIGEAELLQLRSEIGPQVPEECRRLVAEDKVIQAIKVYRERTGAGLREAKEAIDRYRASL</sequence>
<proteinExistence type="predicted"/>
<keyword evidence="2" id="KW-1185">Reference proteome</keyword>
<dbReference type="Gene3D" id="3.30.1390.10">
    <property type="match status" value="1"/>
</dbReference>
<dbReference type="EMBL" id="CP022316">
    <property type="protein sequence ID" value="ASK65804.1"/>
    <property type="molecule type" value="Genomic_DNA"/>
</dbReference>
<dbReference type="KEGG" id="brv:CFK39_08120"/>
<gene>
    <name evidence="1" type="ORF">CFK39_08120</name>
</gene>
<dbReference type="RefSeq" id="WP_089065045.1">
    <property type="nucleotide sequence ID" value="NZ_CP022316.1"/>
</dbReference>
<dbReference type="Proteomes" id="UP000198398">
    <property type="component" value="Chromosome"/>
</dbReference>
<reference evidence="2" key="1">
    <citation type="submission" date="2017-07" db="EMBL/GenBank/DDBJ databases">
        <title>Brachybacterium sp. VR2415.</title>
        <authorList>
            <person name="Tak E.J."/>
            <person name="Bae J.-W."/>
        </authorList>
    </citation>
    <scope>NUCLEOTIDE SEQUENCE [LARGE SCALE GENOMIC DNA]</scope>
    <source>
        <strain evidence="2">VR2415</strain>
    </source>
</reference>
<dbReference type="OrthoDB" id="3298842at2"/>
<evidence type="ECO:0008006" key="3">
    <source>
        <dbReference type="Google" id="ProtNLM"/>
    </source>
</evidence>
<protein>
    <recommendedName>
        <fullName evidence="3">Ribosomal protein L7/L12 C-terminal domain-containing protein</fullName>
    </recommendedName>
</protein>
<name>A0A220UC37_9MICO</name>